<dbReference type="Proteomes" id="UP000006793">
    <property type="component" value="Chromosome"/>
</dbReference>
<reference evidence="4" key="1">
    <citation type="submission" date="2011-04" db="EMBL/GenBank/DDBJ databases">
        <title>The complete genome of Thermodesulfatator indicus DSM 15286.</title>
        <authorList>
            <person name="Lucas S."/>
            <person name="Copeland A."/>
            <person name="Lapidus A."/>
            <person name="Bruce D."/>
            <person name="Goodwin L."/>
            <person name="Pitluck S."/>
            <person name="Peters L."/>
            <person name="Kyrpides N."/>
            <person name="Mavromatis K."/>
            <person name="Pagani I."/>
            <person name="Ivanova N."/>
            <person name="Saunders L."/>
            <person name="Detter J.C."/>
            <person name="Tapia R."/>
            <person name="Han C."/>
            <person name="Land M."/>
            <person name="Hauser L."/>
            <person name="Markowitz V."/>
            <person name="Cheng J.-F."/>
            <person name="Hugenholtz P."/>
            <person name="Woyke T."/>
            <person name="Wu D."/>
            <person name="Spring S."/>
            <person name="Schroeder M."/>
            <person name="Brambilla E."/>
            <person name="Klenk H.-P."/>
            <person name="Eisen J.A."/>
        </authorList>
    </citation>
    <scope>NUCLEOTIDE SEQUENCE [LARGE SCALE GENOMIC DNA]</scope>
    <source>
        <strain evidence="4">DSM 15286 / JCM 11887 / CIR29812</strain>
    </source>
</reference>
<protein>
    <submittedName>
        <fullName evidence="3">FG-GAP repeat protein</fullName>
    </submittedName>
</protein>
<evidence type="ECO:0000256" key="1">
    <source>
        <dbReference type="ARBA" id="ARBA00022729"/>
    </source>
</evidence>
<dbReference type="PaxDb" id="667014-Thein_0749"/>
<dbReference type="InParanoid" id="F8AC69"/>
<dbReference type="InterPro" id="IPR013517">
    <property type="entry name" value="FG-GAP"/>
</dbReference>
<dbReference type="HOGENOM" id="CLU_390769_0_0_0"/>
<dbReference type="STRING" id="667014.Thein_0749"/>
<dbReference type="SUPFAM" id="SSF69318">
    <property type="entry name" value="Integrin alpha N-terminal domain"/>
    <property type="match status" value="1"/>
</dbReference>
<proteinExistence type="predicted"/>
<feature type="chain" id="PRO_5003373730" evidence="2">
    <location>
        <begin position="26"/>
        <end position="706"/>
    </location>
</feature>
<dbReference type="KEGG" id="tid:Thein_0749"/>
<dbReference type="AlphaFoldDB" id="F8AC69"/>
<evidence type="ECO:0000256" key="2">
    <source>
        <dbReference type="SAM" id="SignalP"/>
    </source>
</evidence>
<accession>F8AC69</accession>
<evidence type="ECO:0000313" key="3">
    <source>
        <dbReference type="EMBL" id="AEH44628.1"/>
    </source>
</evidence>
<feature type="signal peptide" evidence="2">
    <location>
        <begin position="1"/>
        <end position="25"/>
    </location>
</feature>
<keyword evidence="1 2" id="KW-0732">Signal</keyword>
<keyword evidence="4" id="KW-1185">Reference proteome</keyword>
<dbReference type="InterPro" id="IPR028994">
    <property type="entry name" value="Integrin_alpha_N"/>
</dbReference>
<dbReference type="OrthoDB" id="514320at2"/>
<dbReference type="eggNOG" id="COG4870">
    <property type="taxonomic scope" value="Bacteria"/>
</dbReference>
<dbReference type="RefSeq" id="WP_013907372.1">
    <property type="nucleotide sequence ID" value="NC_015681.1"/>
</dbReference>
<dbReference type="Gene3D" id="2.130.10.130">
    <property type="entry name" value="Integrin alpha, N-terminal"/>
    <property type="match status" value="1"/>
</dbReference>
<dbReference type="EMBL" id="CP002683">
    <property type="protein sequence ID" value="AEH44628.1"/>
    <property type="molecule type" value="Genomic_DNA"/>
</dbReference>
<sequence>MKFSYLVKFMMALMLFFSFSFDVLAQNDPLKKRRIISDVELIIGDVSKDGLQVFDYRNLSYGKNRAVRILDKQLFNKFDRNDTVICGNVAANFEDEIIIAFGKKRENKNYAGQIVAYAPDMHVIYSTLAANYERDDGLAAGYLEKNSKGYDYIVLGSRARDTLEVWSFKTRSRLASINVGYEKNDKIATGDVNGDGIDEIIMGDASENKIKVFFYNPKVRRVLRISNFSGKGIFNIDDRLSAGDVDGDGIDEIVFLNNDGTIYFYDMKGNLKGKPFKVKYDKYSQMAVGDINRDGYEDIIVAYAKDDIVRVYDYRGRIIAQKIDPDFERYDSLAVGDIDGNSVVVGSPKVGKVTTRIEQIVAIINAPPKEKALIRKDGSYFYASFDRVTELENGLKVEAKEGVLITRDSKMDAPLIDLMDFKVRRIFEKSTSTISEKVTTKTIGYGLKADRYDTAITIKTTYKIFAYPILFPKEIAFENGERQYVLIYVPVDIEVTDIDTVPQYISSTHVTGYVASYPERKSLLYNYLAKNEIGSLSFNVMCDSRYLKIGLSEANIQVTQDKRSSQLKMDKKDFFDMVRNVIPGMSSKTKKTYTNEKITTHTISFTESTVIGVHLKENAFNYCLTEEGYDTQKYKYKVGVVVYYDKDRGYLVVDYYVPEKTPYFKDPPKLAPLAPFILKDGKLLLKLKPIDSRKPIKKLKLKPLSL</sequence>
<dbReference type="Pfam" id="PF13517">
    <property type="entry name" value="FG-GAP_3"/>
    <property type="match status" value="1"/>
</dbReference>
<name>F8AC69_THEID</name>
<evidence type="ECO:0000313" key="4">
    <source>
        <dbReference type="Proteomes" id="UP000006793"/>
    </source>
</evidence>
<gene>
    <name evidence="3" type="ordered locus">Thein_0749</name>
</gene>
<reference evidence="3 4" key="2">
    <citation type="journal article" date="2012" name="Stand. Genomic Sci.">
        <title>Complete genome sequence of the thermophilic sulfate-reducing ocean bacterium Thermodesulfatator indicus type strain (CIR29812(T)).</title>
        <authorList>
            <person name="Anderson I."/>
            <person name="Saunders E."/>
            <person name="Lapidus A."/>
            <person name="Nolan M."/>
            <person name="Lucas S."/>
            <person name="Tice H."/>
            <person name="Del Rio T.G."/>
            <person name="Cheng J.F."/>
            <person name="Han C."/>
            <person name="Tapia R."/>
            <person name="Goodwin L.A."/>
            <person name="Pitluck S."/>
            <person name="Liolios K."/>
            <person name="Mavromatis K."/>
            <person name="Pagani I."/>
            <person name="Ivanova N."/>
            <person name="Mikhailova N."/>
            <person name="Pati A."/>
            <person name="Chen A."/>
            <person name="Palaniappan K."/>
            <person name="Land M."/>
            <person name="Hauser L."/>
            <person name="Jeffries C.D."/>
            <person name="Chang Y.J."/>
            <person name="Brambilla E.M."/>
            <person name="Rohde M."/>
            <person name="Spring S."/>
            <person name="Goker M."/>
            <person name="Detter J.C."/>
            <person name="Woyke T."/>
            <person name="Bristow J."/>
            <person name="Eisen J.A."/>
            <person name="Markowitz V."/>
            <person name="Hugenholtz P."/>
            <person name="Kyrpides N.C."/>
            <person name="Klenk H.P."/>
        </authorList>
    </citation>
    <scope>NUCLEOTIDE SEQUENCE [LARGE SCALE GENOMIC DNA]</scope>
    <source>
        <strain evidence="4">DSM 15286 / JCM 11887 / CIR29812</strain>
    </source>
</reference>
<organism evidence="3 4">
    <name type="scientific">Thermodesulfatator indicus (strain DSM 15286 / JCM 11887 / CIR29812)</name>
    <dbReference type="NCBI Taxonomy" id="667014"/>
    <lineage>
        <taxon>Bacteria</taxon>
        <taxon>Pseudomonadati</taxon>
        <taxon>Thermodesulfobacteriota</taxon>
        <taxon>Thermodesulfobacteria</taxon>
        <taxon>Thermodesulfobacteriales</taxon>
        <taxon>Thermodesulfatatoraceae</taxon>
        <taxon>Thermodesulfatator</taxon>
    </lineage>
</organism>